<sequence>MTDCIHSIIDGFPDYLHKLALAERPTIPSPKRQRVETSVLGRLGGLVQDYSFEDMSFTLHYNYLEDVEDHQAFKQSFYIMRHWLNYAKKLEFSDDPNVYYVIQTIDIGDAENDIVEWGEFDVNITAKPFARVQEDVPITVDKPRSFSLLNNSLEESFPKIIITPSATSCQFILNDYVFSFEGLVVGTDIVIDSDLMLCYEEQSDGDILDRSNKMKTMQYPTLQVDINYFNCTGLSKIQIYRNGLR</sequence>
<evidence type="ECO:0000313" key="2">
    <source>
        <dbReference type="Proteomes" id="UP000070452"/>
    </source>
</evidence>
<name>A0A132P4C7_ENTFC</name>
<accession>A0A132P4C7</accession>
<evidence type="ECO:0000313" key="1">
    <source>
        <dbReference type="EMBL" id="KWX17180.1"/>
    </source>
</evidence>
<dbReference type="RefSeq" id="WP_002318242.1">
    <property type="nucleotide sequence ID" value="NZ_CP066215.1"/>
</dbReference>
<dbReference type="Proteomes" id="UP000070452">
    <property type="component" value="Unassembled WGS sequence"/>
</dbReference>
<gene>
    <name evidence="1" type="ORF">AWT83_01145</name>
</gene>
<comment type="caution">
    <text evidence="1">The sequence shown here is derived from an EMBL/GenBank/DDBJ whole genome shotgun (WGS) entry which is preliminary data.</text>
</comment>
<reference evidence="1 2" key="1">
    <citation type="submission" date="2016-01" db="EMBL/GenBank/DDBJ databases">
        <title>Molecular Mechanisms for transfer of large genomic segments between Enterococcus faecium strains.</title>
        <authorList>
            <person name="Garcia-Solache M.A."/>
            <person name="Lebreton F."/>
            <person name="Mclaughlin R.E."/>
            <person name="Whiteaker J.D."/>
            <person name="Gilmore M.S."/>
            <person name="Rice L.B."/>
        </authorList>
    </citation>
    <scope>NUCLEOTIDE SEQUENCE [LARGE SCALE GENOMIC DNA]</scope>
    <source>
        <strain evidence="1 2">D344RRF x C68</strain>
    </source>
</reference>
<dbReference type="Gene3D" id="2.40.30.200">
    <property type="match status" value="1"/>
</dbReference>
<dbReference type="AlphaFoldDB" id="A0A132P4C7"/>
<protein>
    <submittedName>
        <fullName evidence="1">Phage tail protein</fullName>
    </submittedName>
</protein>
<dbReference type="EMBL" id="LRHK01000001">
    <property type="protein sequence ID" value="KWX17180.1"/>
    <property type="molecule type" value="Genomic_DNA"/>
</dbReference>
<proteinExistence type="predicted"/>
<organism evidence="1 2">
    <name type="scientific">Enterococcus faecium</name>
    <name type="common">Streptococcus faecium</name>
    <dbReference type="NCBI Taxonomy" id="1352"/>
    <lineage>
        <taxon>Bacteria</taxon>
        <taxon>Bacillati</taxon>
        <taxon>Bacillota</taxon>
        <taxon>Bacilli</taxon>
        <taxon>Lactobacillales</taxon>
        <taxon>Enterococcaceae</taxon>
        <taxon>Enterococcus</taxon>
    </lineage>
</organism>